<dbReference type="InterPro" id="IPR011250">
    <property type="entry name" value="OMP/PagP_B-barrel"/>
</dbReference>
<dbReference type="Pfam" id="PF13505">
    <property type="entry name" value="OMP_b-brl"/>
    <property type="match status" value="1"/>
</dbReference>
<sequence length="205" mass="21947">MKKIRLLTLVAVSVLMGSTVKAQIQKGNIMVGANLTNMSVTFQKESTAFSFNLSPKIGWFIKDGLAIGGYVEFGANTTKNKVTDTRASNTNYGVGAFARYFVEDKNVRKLEFSKRVRFFAEANAGFAGQNPASGASTNGFNVGIGPGISYFITPNVGLEGLVKYDLTVGGGNSTTANRLSLGVGFQIYLPSAKAKAIYREERSGK</sequence>
<dbReference type="Proteomes" id="UP000570474">
    <property type="component" value="Unassembled WGS sequence"/>
</dbReference>
<keyword evidence="1 2" id="KW-0732">Signal</keyword>
<dbReference type="AlphaFoldDB" id="A0A847RFB8"/>
<keyword evidence="5" id="KW-1185">Reference proteome</keyword>
<dbReference type="Gene3D" id="2.40.160.20">
    <property type="match status" value="1"/>
</dbReference>
<proteinExistence type="predicted"/>
<reference evidence="4 5" key="1">
    <citation type="submission" date="2020-04" db="EMBL/GenBank/DDBJ databases">
        <authorList>
            <person name="Yin C."/>
        </authorList>
    </citation>
    <scope>NUCLEOTIDE SEQUENCE [LARGE SCALE GENOMIC DNA]</scope>
    <source>
        <strain evidence="4 5">Ae27</strain>
    </source>
</reference>
<organism evidence="4 5">
    <name type="scientific">Chitinophaga varians</name>
    <dbReference type="NCBI Taxonomy" id="2202339"/>
    <lineage>
        <taxon>Bacteria</taxon>
        <taxon>Pseudomonadati</taxon>
        <taxon>Bacteroidota</taxon>
        <taxon>Chitinophagia</taxon>
        <taxon>Chitinophagales</taxon>
        <taxon>Chitinophagaceae</taxon>
        <taxon>Chitinophaga</taxon>
    </lineage>
</organism>
<evidence type="ECO:0000313" key="4">
    <source>
        <dbReference type="EMBL" id="NLR65759.1"/>
    </source>
</evidence>
<dbReference type="InterPro" id="IPR027385">
    <property type="entry name" value="Beta-barrel_OMP"/>
</dbReference>
<name>A0A847RFB8_9BACT</name>
<dbReference type="SUPFAM" id="SSF56925">
    <property type="entry name" value="OMPA-like"/>
    <property type="match status" value="1"/>
</dbReference>
<evidence type="ECO:0000256" key="1">
    <source>
        <dbReference type="ARBA" id="ARBA00022729"/>
    </source>
</evidence>
<comment type="caution">
    <text evidence="4">The sequence shown here is derived from an EMBL/GenBank/DDBJ whole genome shotgun (WGS) entry which is preliminary data.</text>
</comment>
<protein>
    <submittedName>
        <fullName evidence="4">Porin family protein</fullName>
    </submittedName>
</protein>
<gene>
    <name evidence="4" type="ORF">HGH92_15710</name>
</gene>
<feature type="domain" description="Outer membrane protein beta-barrel" evidence="3">
    <location>
        <begin position="9"/>
        <end position="185"/>
    </location>
</feature>
<accession>A0A847RFB8</accession>
<feature type="chain" id="PRO_5032616082" evidence="2">
    <location>
        <begin position="23"/>
        <end position="205"/>
    </location>
</feature>
<dbReference type="EMBL" id="JABAIA010000002">
    <property type="protein sequence ID" value="NLR65759.1"/>
    <property type="molecule type" value="Genomic_DNA"/>
</dbReference>
<evidence type="ECO:0000313" key="5">
    <source>
        <dbReference type="Proteomes" id="UP000570474"/>
    </source>
</evidence>
<evidence type="ECO:0000259" key="3">
    <source>
        <dbReference type="Pfam" id="PF13505"/>
    </source>
</evidence>
<feature type="signal peptide" evidence="2">
    <location>
        <begin position="1"/>
        <end position="22"/>
    </location>
</feature>
<dbReference type="RefSeq" id="WP_168871745.1">
    <property type="nucleotide sequence ID" value="NZ_JABAIA010000002.1"/>
</dbReference>
<evidence type="ECO:0000256" key="2">
    <source>
        <dbReference type="SAM" id="SignalP"/>
    </source>
</evidence>